<dbReference type="AlphaFoldDB" id="A0A2H0BSU1"/>
<dbReference type="NCBIfam" id="TIGR00493">
    <property type="entry name" value="clpP"/>
    <property type="match status" value="1"/>
</dbReference>
<dbReference type="SUPFAM" id="SSF52096">
    <property type="entry name" value="ClpP/crotonase"/>
    <property type="match status" value="1"/>
</dbReference>
<evidence type="ECO:0000256" key="5">
    <source>
        <dbReference type="ARBA" id="ARBA00022825"/>
    </source>
</evidence>
<dbReference type="GO" id="GO:0051117">
    <property type="term" value="F:ATPase binding"/>
    <property type="evidence" value="ECO:0007669"/>
    <property type="project" value="TreeGrafter"/>
</dbReference>
<organism evidence="13 14">
    <name type="scientific">Candidatus Uhrbacteria bacterium CG22_combo_CG10-13_8_21_14_all_47_17</name>
    <dbReference type="NCBI Taxonomy" id="1975041"/>
    <lineage>
        <taxon>Bacteria</taxon>
        <taxon>Candidatus Uhriibacteriota</taxon>
    </lineage>
</organism>
<keyword evidence="2 7" id="KW-0963">Cytoplasm</keyword>
<dbReference type="Proteomes" id="UP000231581">
    <property type="component" value="Unassembled WGS sequence"/>
</dbReference>
<dbReference type="GO" id="GO:0004176">
    <property type="term" value="F:ATP-dependent peptidase activity"/>
    <property type="evidence" value="ECO:0007669"/>
    <property type="project" value="InterPro"/>
</dbReference>
<dbReference type="GO" id="GO:0009368">
    <property type="term" value="C:endopeptidase Clp complex"/>
    <property type="evidence" value="ECO:0007669"/>
    <property type="project" value="TreeGrafter"/>
</dbReference>
<evidence type="ECO:0000256" key="6">
    <source>
        <dbReference type="ARBA" id="ARBA00034021"/>
    </source>
</evidence>
<dbReference type="GO" id="GO:0005737">
    <property type="term" value="C:cytoplasm"/>
    <property type="evidence" value="ECO:0007669"/>
    <property type="project" value="UniProtKB-SubCell"/>
</dbReference>
<dbReference type="InterPro" id="IPR023562">
    <property type="entry name" value="ClpP/TepA"/>
</dbReference>
<gene>
    <name evidence="7 13" type="primary">clpP</name>
    <name evidence="13" type="ORF">COX00_01845</name>
</gene>
<dbReference type="EC" id="3.4.21.92" evidence="7 10"/>
<dbReference type="PANTHER" id="PTHR10381">
    <property type="entry name" value="ATP-DEPENDENT CLP PROTEASE PROTEOLYTIC SUBUNIT"/>
    <property type="match status" value="1"/>
</dbReference>
<evidence type="ECO:0000313" key="13">
    <source>
        <dbReference type="EMBL" id="PIP60684.1"/>
    </source>
</evidence>
<dbReference type="InterPro" id="IPR001907">
    <property type="entry name" value="ClpP"/>
</dbReference>
<evidence type="ECO:0000256" key="11">
    <source>
        <dbReference type="RuleBase" id="RU000550"/>
    </source>
</evidence>
<protein>
    <recommendedName>
        <fullName evidence="7 12">ATP-dependent Clp protease proteolytic subunit</fullName>
        <ecNumber evidence="7 10">3.4.21.92</ecNumber>
    </recommendedName>
    <alternativeName>
        <fullName evidence="7">Endopeptidase Clp</fullName>
    </alternativeName>
</protein>
<comment type="caution">
    <text evidence="13">The sequence shown here is derived from an EMBL/GenBank/DDBJ whole genome shotgun (WGS) entry which is preliminary data.</text>
</comment>
<feature type="active site" evidence="7 9">
    <location>
        <position position="136"/>
    </location>
</feature>
<comment type="similarity">
    <text evidence="1 7 12">Belongs to the peptidase S14 family.</text>
</comment>
<dbReference type="PANTHER" id="PTHR10381:SF70">
    <property type="entry name" value="ATP-DEPENDENT CLP PROTEASE PROTEOLYTIC SUBUNIT"/>
    <property type="match status" value="1"/>
</dbReference>
<dbReference type="NCBIfam" id="NF001368">
    <property type="entry name" value="PRK00277.1"/>
    <property type="match status" value="1"/>
</dbReference>
<sequence length="204" mass="22622">MKNPYEISNLTPENYLIPTVIEKTHQGERAYDIYSRLLKDRIIMLGSGVDDEIANVIVAQLLFLESQDNTKDIKLYINSPGGSITAGMAIYDAMQYVKPDVSTICIGMAASMGAVLLAGGAAGKRLALPNSEIMIHQPWGGYQGQATDIKIHAERIIKMRENLNKILAKHTGRPLKEITDDVERDNFMEADEAKKYGLIDKVIK</sequence>
<dbReference type="Pfam" id="PF00574">
    <property type="entry name" value="CLP_protease"/>
    <property type="match status" value="1"/>
</dbReference>
<keyword evidence="4 7" id="KW-0378">Hydrolase</keyword>
<dbReference type="PROSITE" id="PS00381">
    <property type="entry name" value="CLP_PROTEASE_SER"/>
    <property type="match status" value="1"/>
</dbReference>
<evidence type="ECO:0000313" key="14">
    <source>
        <dbReference type="Proteomes" id="UP000231581"/>
    </source>
</evidence>
<dbReference type="GO" id="GO:0006515">
    <property type="term" value="P:protein quality control for misfolded or incompletely synthesized proteins"/>
    <property type="evidence" value="ECO:0007669"/>
    <property type="project" value="TreeGrafter"/>
</dbReference>
<dbReference type="CDD" id="cd07017">
    <property type="entry name" value="S14_ClpP_2"/>
    <property type="match status" value="1"/>
</dbReference>
<dbReference type="PROSITE" id="PS00382">
    <property type="entry name" value="CLP_PROTEASE_HIS"/>
    <property type="match status" value="1"/>
</dbReference>
<evidence type="ECO:0000256" key="1">
    <source>
        <dbReference type="ARBA" id="ARBA00007039"/>
    </source>
</evidence>
<dbReference type="FunFam" id="3.90.226.10:FF:000001">
    <property type="entry name" value="ATP-dependent Clp protease proteolytic subunit"/>
    <property type="match status" value="1"/>
</dbReference>
<reference evidence="13 14" key="1">
    <citation type="submission" date="2017-09" db="EMBL/GenBank/DDBJ databases">
        <title>Depth-based differentiation of microbial function through sediment-hosted aquifers and enrichment of novel symbionts in the deep terrestrial subsurface.</title>
        <authorList>
            <person name="Probst A.J."/>
            <person name="Ladd B."/>
            <person name="Jarett J.K."/>
            <person name="Geller-Mcgrath D.E."/>
            <person name="Sieber C.M."/>
            <person name="Emerson J.B."/>
            <person name="Anantharaman K."/>
            <person name="Thomas B.C."/>
            <person name="Malmstrom R."/>
            <person name="Stieglmeier M."/>
            <person name="Klingl A."/>
            <person name="Woyke T."/>
            <person name="Ryan C.M."/>
            <person name="Banfield J.F."/>
        </authorList>
    </citation>
    <scope>NUCLEOTIDE SEQUENCE [LARGE SCALE GENOMIC DNA]</scope>
    <source>
        <strain evidence="13">CG22_combo_CG10-13_8_21_14_all_47_17</strain>
    </source>
</reference>
<name>A0A2H0BSU1_9BACT</name>
<dbReference type="PRINTS" id="PR00127">
    <property type="entry name" value="CLPPROTEASEP"/>
</dbReference>
<comment type="function">
    <text evidence="7 11">Cleaves peptides in various proteins in a process that requires ATP hydrolysis. Has a chymotrypsin-like activity. Plays a major role in the degradation of misfolded proteins.</text>
</comment>
<dbReference type="EMBL" id="PCSZ01000039">
    <property type="protein sequence ID" value="PIP60684.1"/>
    <property type="molecule type" value="Genomic_DNA"/>
</dbReference>
<dbReference type="InterPro" id="IPR029045">
    <property type="entry name" value="ClpP/crotonase-like_dom_sf"/>
</dbReference>
<feature type="active site" evidence="8">
    <location>
        <position position="111"/>
    </location>
</feature>
<comment type="catalytic activity">
    <reaction evidence="6 7 9">
        <text>Hydrolysis of proteins to small peptides in the presence of ATP and magnesium. alpha-casein is the usual test substrate. In the absence of ATP, only oligopeptides shorter than five residues are hydrolyzed (such as succinyl-Leu-Tyr-|-NHMec, and Leu-Tyr-Leu-|-Tyr-Trp, in which cleavage of the -Tyr-|-Leu- and -Tyr-|-Trp bonds also occurs).</text>
        <dbReference type="EC" id="3.4.21.92"/>
    </reaction>
</comment>
<keyword evidence="5 7" id="KW-0720">Serine protease</keyword>
<dbReference type="GO" id="GO:0004252">
    <property type="term" value="F:serine-type endopeptidase activity"/>
    <property type="evidence" value="ECO:0007669"/>
    <property type="project" value="UniProtKB-UniRule"/>
</dbReference>
<proteinExistence type="inferred from homology"/>
<evidence type="ECO:0000256" key="9">
    <source>
        <dbReference type="PROSITE-ProRule" id="PRU10086"/>
    </source>
</evidence>
<keyword evidence="3 7" id="KW-0645">Protease</keyword>
<evidence type="ECO:0000256" key="8">
    <source>
        <dbReference type="PROSITE-ProRule" id="PRU10085"/>
    </source>
</evidence>
<evidence type="ECO:0000256" key="12">
    <source>
        <dbReference type="RuleBase" id="RU003567"/>
    </source>
</evidence>
<dbReference type="NCBIfam" id="NF009205">
    <property type="entry name" value="PRK12553.1"/>
    <property type="match status" value="1"/>
</dbReference>
<evidence type="ECO:0000256" key="2">
    <source>
        <dbReference type="ARBA" id="ARBA00022490"/>
    </source>
</evidence>
<evidence type="ECO:0000256" key="4">
    <source>
        <dbReference type="ARBA" id="ARBA00022801"/>
    </source>
</evidence>
<comment type="subunit">
    <text evidence="7">Fourteen ClpP subunits assemble into 2 heptameric rings which stack back to back to give a disk-like structure with a central cavity, resembling the structure of eukaryotic proteasomes.</text>
</comment>
<dbReference type="InterPro" id="IPR018215">
    <property type="entry name" value="ClpP_Ser_AS"/>
</dbReference>
<accession>A0A2H0BSU1</accession>
<feature type="active site" description="Nucleophile" evidence="7">
    <location>
        <position position="111"/>
    </location>
</feature>
<dbReference type="InterPro" id="IPR033135">
    <property type="entry name" value="ClpP_His_AS"/>
</dbReference>
<evidence type="ECO:0000256" key="10">
    <source>
        <dbReference type="RuleBase" id="RU000549"/>
    </source>
</evidence>
<evidence type="ECO:0000256" key="7">
    <source>
        <dbReference type="HAMAP-Rule" id="MF_00444"/>
    </source>
</evidence>
<dbReference type="HAMAP" id="MF_00444">
    <property type="entry name" value="ClpP"/>
    <property type="match status" value="1"/>
</dbReference>
<dbReference type="Gene3D" id="3.90.226.10">
    <property type="entry name" value="2-enoyl-CoA Hydratase, Chain A, domain 1"/>
    <property type="match status" value="1"/>
</dbReference>
<comment type="subcellular location">
    <subcellularLocation>
        <location evidence="7">Cytoplasm</location>
    </subcellularLocation>
</comment>
<evidence type="ECO:0000256" key="3">
    <source>
        <dbReference type="ARBA" id="ARBA00022670"/>
    </source>
</evidence>